<comment type="caution">
    <text evidence="1">The sequence shown here is derived from an EMBL/GenBank/DDBJ whole genome shotgun (WGS) entry which is preliminary data.</text>
</comment>
<proteinExistence type="predicted"/>
<reference evidence="1" key="1">
    <citation type="submission" date="2021-02" db="EMBL/GenBank/DDBJ databases">
        <authorList>
            <person name="Dougan E. K."/>
            <person name="Rhodes N."/>
            <person name="Thang M."/>
            <person name="Chan C."/>
        </authorList>
    </citation>
    <scope>NUCLEOTIDE SEQUENCE</scope>
</reference>
<accession>A0A812JTB7</accession>
<dbReference type="AlphaFoldDB" id="A0A812JTB7"/>
<organism evidence="1 2">
    <name type="scientific">Symbiodinium natans</name>
    <dbReference type="NCBI Taxonomy" id="878477"/>
    <lineage>
        <taxon>Eukaryota</taxon>
        <taxon>Sar</taxon>
        <taxon>Alveolata</taxon>
        <taxon>Dinophyceae</taxon>
        <taxon>Suessiales</taxon>
        <taxon>Symbiodiniaceae</taxon>
        <taxon>Symbiodinium</taxon>
    </lineage>
</organism>
<keyword evidence="2" id="KW-1185">Reference proteome</keyword>
<name>A0A812JTB7_9DINO</name>
<dbReference type="Proteomes" id="UP000604046">
    <property type="component" value="Unassembled WGS sequence"/>
</dbReference>
<evidence type="ECO:0000313" key="2">
    <source>
        <dbReference type="Proteomes" id="UP000604046"/>
    </source>
</evidence>
<gene>
    <name evidence="1" type="ORF">SNAT2548_LOCUS7631</name>
</gene>
<evidence type="ECO:0000313" key="1">
    <source>
        <dbReference type="EMBL" id="CAE7216367.1"/>
    </source>
</evidence>
<protein>
    <submittedName>
        <fullName evidence="1">Uncharacterized protein</fullName>
    </submittedName>
</protein>
<dbReference type="OrthoDB" id="447192at2759"/>
<dbReference type="Gene3D" id="1.20.5.2050">
    <property type="match status" value="1"/>
</dbReference>
<sequence length="198" mass="22508">MASWRVRWKEAGNDKNLTFSISKHMKQGLSEDEAVAAALAEAKAHREELVRQRKLKPPKPVTAKASGSRVRGIHCQANGNFQVQIVNPSTKTRKCGGAFKTLAEAETKAREMAKKFGLQAEGVVVPVERLSELPRFEPLGPEKGVRWRAGEKAWHAQCIVRGQNMHMRCRPKDFTEKEVEKAWKQAVAWKKRQKKMRR</sequence>
<dbReference type="EMBL" id="CAJNDS010000535">
    <property type="protein sequence ID" value="CAE7216367.1"/>
    <property type="molecule type" value="Genomic_DNA"/>
</dbReference>